<protein>
    <submittedName>
        <fullName evidence="1">Uncharacterized protein</fullName>
    </submittedName>
</protein>
<organism evidence="1 2">
    <name type="scientific">Chitinophaga cymbidii</name>
    <dbReference type="NCBI Taxonomy" id="1096750"/>
    <lineage>
        <taxon>Bacteria</taxon>
        <taxon>Pseudomonadati</taxon>
        <taxon>Bacteroidota</taxon>
        <taxon>Chitinophagia</taxon>
        <taxon>Chitinophagales</taxon>
        <taxon>Chitinophagaceae</taxon>
        <taxon>Chitinophaga</taxon>
    </lineage>
</organism>
<sequence>MRHRFLSPLPKYDFQEPLNSSLEVKINGTLNTKSWIRGKELAANGCCQVALRMALDTYLRTCFVKGTDDHSIDDAVRVLTEMGYAEDEIREAAKDSYFSVFFYK</sequence>
<accession>A0A512RIL9</accession>
<dbReference type="Proteomes" id="UP000321436">
    <property type="component" value="Unassembled WGS sequence"/>
</dbReference>
<dbReference type="RefSeq" id="WP_146859888.1">
    <property type="nucleotide sequence ID" value="NZ_BKAU01000001.1"/>
</dbReference>
<dbReference type="AlphaFoldDB" id="A0A512RIL9"/>
<name>A0A512RIL9_9BACT</name>
<reference evidence="1 2" key="1">
    <citation type="submission" date="2019-07" db="EMBL/GenBank/DDBJ databases">
        <title>Whole genome shotgun sequence of Chitinophaga cymbidii NBRC 109752.</title>
        <authorList>
            <person name="Hosoyama A."/>
            <person name="Uohara A."/>
            <person name="Ohji S."/>
            <person name="Ichikawa N."/>
        </authorList>
    </citation>
    <scope>NUCLEOTIDE SEQUENCE [LARGE SCALE GENOMIC DNA]</scope>
    <source>
        <strain evidence="1 2">NBRC 109752</strain>
    </source>
</reference>
<proteinExistence type="predicted"/>
<comment type="caution">
    <text evidence="1">The sequence shown here is derived from an EMBL/GenBank/DDBJ whole genome shotgun (WGS) entry which is preliminary data.</text>
</comment>
<gene>
    <name evidence="1" type="ORF">CCY01nite_18090</name>
</gene>
<keyword evidence="2" id="KW-1185">Reference proteome</keyword>
<evidence type="ECO:0000313" key="2">
    <source>
        <dbReference type="Proteomes" id="UP000321436"/>
    </source>
</evidence>
<dbReference type="EMBL" id="BKAU01000001">
    <property type="protein sequence ID" value="GEP95549.1"/>
    <property type="molecule type" value="Genomic_DNA"/>
</dbReference>
<evidence type="ECO:0000313" key="1">
    <source>
        <dbReference type="EMBL" id="GEP95549.1"/>
    </source>
</evidence>